<dbReference type="PROSITE" id="PS51846">
    <property type="entry name" value="CNNM"/>
    <property type="match status" value="1"/>
</dbReference>
<dbReference type="SUPFAM" id="SSF56176">
    <property type="entry name" value="FAD-binding/transporter-associated domain-like"/>
    <property type="match status" value="1"/>
</dbReference>
<keyword evidence="6" id="KW-1133">Transmembrane helix</keyword>
<accession>A0A1M6QG71</accession>
<evidence type="ECO:0000313" key="9">
    <source>
        <dbReference type="EMBL" id="NMK38864.1"/>
    </source>
</evidence>
<dbReference type="GO" id="GO:0005886">
    <property type="term" value="C:plasma membrane"/>
    <property type="evidence" value="ECO:0007669"/>
    <property type="project" value="UniProtKB-SubCell"/>
</dbReference>
<protein>
    <submittedName>
        <fullName evidence="9">HlyC/CorC family transporter</fullName>
    </submittedName>
</protein>
<comment type="caution">
    <text evidence="9">The sequence shown here is derived from an EMBL/GenBank/DDBJ whole genome shotgun (WGS) entry which is preliminary data.</text>
</comment>
<dbReference type="Pfam" id="PF03471">
    <property type="entry name" value="CorC_HlyC"/>
    <property type="match status" value="1"/>
</dbReference>
<dbReference type="RefSeq" id="WP_022498268.1">
    <property type="nucleotide sequence ID" value="NZ_AP031433.1"/>
</dbReference>
<proteinExistence type="inferred from homology"/>
<dbReference type="InterPro" id="IPR044751">
    <property type="entry name" value="Ion_transp-like_CBS"/>
</dbReference>
<organism evidence="9 10">
    <name type="scientific">Megasphaera elsdenii</name>
    <dbReference type="NCBI Taxonomy" id="907"/>
    <lineage>
        <taxon>Bacteria</taxon>
        <taxon>Bacillati</taxon>
        <taxon>Bacillota</taxon>
        <taxon>Negativicutes</taxon>
        <taxon>Veillonellales</taxon>
        <taxon>Veillonellaceae</taxon>
        <taxon>Megasphaera</taxon>
    </lineage>
</organism>
<sequence>MEFSLGKQFLVIILLIFGNGIFSLLEMAIVSCHQSRLEALADEGSKSAAIVLKLRENPNKMFSMVQFGITLVSLLTGVYGGTEMAGPLSKYVAKIPGLENYAYTISLTGIVAFITYLTIILGEIVPKRIAIDKPEKIACLLARPMLYFSVLCTPVVWILSWSTAVVTKIMGVNKPEVLPVTEDEIKLLLEQGVELGAFEKEEPELVDRVFRLADMDVGDIMTNRTQVDWIDVEDPEETMMQELVAFNHNTLPVGRGSLDDFIGMISVSEIFQKYYAAVRKEKDVSLTAIVEESVHKPIYIPESMDIMKVVHVFREHSVHEVAVLDEYGNFSGILTLHDILEELVGIMPAGEEEKKEEANRIIQRGPNEWLMEGLLTIEEFKDFFDIEEDLPEEDEDLYKTLGGLMTYGVGRIPRETDTYEWENFTFEVMDMDNLRVDKILVTRKESPDSDEKAEKGNEK</sequence>
<evidence type="ECO:0000256" key="7">
    <source>
        <dbReference type="ARBA" id="ARBA00023122"/>
    </source>
</evidence>
<evidence type="ECO:0000256" key="8">
    <source>
        <dbReference type="ARBA" id="ARBA00023136"/>
    </source>
</evidence>
<keyword evidence="5" id="KW-0677">Repeat</keyword>
<dbReference type="InterPro" id="IPR005170">
    <property type="entry name" value="Transptr-assoc_dom"/>
</dbReference>
<evidence type="ECO:0000256" key="6">
    <source>
        <dbReference type="ARBA" id="ARBA00022989"/>
    </source>
</evidence>
<dbReference type="InterPro" id="IPR000644">
    <property type="entry name" value="CBS_dom"/>
</dbReference>
<dbReference type="AlphaFoldDB" id="A0A1M6QG71"/>
<dbReference type="SUPFAM" id="SSF54631">
    <property type="entry name" value="CBS-domain pair"/>
    <property type="match status" value="1"/>
</dbReference>
<dbReference type="EMBL" id="JABBJH010000006">
    <property type="protein sequence ID" value="NMK38864.1"/>
    <property type="molecule type" value="Genomic_DNA"/>
</dbReference>
<dbReference type="SMART" id="SM00116">
    <property type="entry name" value="CBS"/>
    <property type="match status" value="1"/>
</dbReference>
<reference evidence="9 10" key="1">
    <citation type="submission" date="2020-04" db="EMBL/GenBank/DDBJ databases">
        <authorList>
            <person name="Hitch T.C.A."/>
            <person name="Wylensek D."/>
            <person name="Clavel T."/>
        </authorList>
    </citation>
    <scope>NUCLEOTIDE SEQUENCE [LARGE SCALE GENOMIC DNA]</scope>
    <source>
        <strain evidence="9 10">WCA-386-APC-2A</strain>
    </source>
</reference>
<keyword evidence="3" id="KW-1003">Cell membrane</keyword>
<dbReference type="PANTHER" id="PTHR43099:SF2">
    <property type="entry name" value="UPF0053 PROTEIN YRKA"/>
    <property type="match status" value="1"/>
</dbReference>
<dbReference type="InterPro" id="IPR046342">
    <property type="entry name" value="CBS_dom_sf"/>
</dbReference>
<keyword evidence="7" id="KW-0129">CBS domain</keyword>
<dbReference type="Pfam" id="PF00571">
    <property type="entry name" value="CBS"/>
    <property type="match status" value="1"/>
</dbReference>
<dbReference type="CDD" id="cd04590">
    <property type="entry name" value="CBS_pair_CorC_HlyC_assoc"/>
    <property type="match status" value="1"/>
</dbReference>
<name>A0A1M6QG71_MEGEL</name>
<dbReference type="Gene3D" id="3.30.465.10">
    <property type="match status" value="1"/>
</dbReference>
<evidence type="ECO:0000256" key="3">
    <source>
        <dbReference type="ARBA" id="ARBA00022475"/>
    </source>
</evidence>
<dbReference type="PROSITE" id="PS51371">
    <property type="entry name" value="CBS"/>
    <property type="match status" value="1"/>
</dbReference>
<keyword evidence="4" id="KW-0812">Transmembrane</keyword>
<dbReference type="InterPro" id="IPR036318">
    <property type="entry name" value="FAD-bd_PCMH-like_sf"/>
</dbReference>
<comment type="similarity">
    <text evidence="2">Belongs to the UPF0053 family.</text>
</comment>
<evidence type="ECO:0000256" key="1">
    <source>
        <dbReference type="ARBA" id="ARBA00004651"/>
    </source>
</evidence>
<gene>
    <name evidence="9" type="ORF">HG933_05665</name>
</gene>
<dbReference type="GO" id="GO:0050660">
    <property type="term" value="F:flavin adenine dinucleotide binding"/>
    <property type="evidence" value="ECO:0007669"/>
    <property type="project" value="InterPro"/>
</dbReference>
<keyword evidence="8" id="KW-0472">Membrane</keyword>
<comment type="subcellular location">
    <subcellularLocation>
        <location evidence="1">Cell membrane</location>
        <topology evidence="1">Multi-pass membrane protein</topology>
    </subcellularLocation>
</comment>
<evidence type="ECO:0000256" key="4">
    <source>
        <dbReference type="ARBA" id="ARBA00022692"/>
    </source>
</evidence>
<dbReference type="Pfam" id="PF01595">
    <property type="entry name" value="CNNM"/>
    <property type="match status" value="1"/>
</dbReference>
<dbReference type="InterPro" id="IPR051676">
    <property type="entry name" value="UPF0053_domain"/>
</dbReference>
<dbReference type="SMART" id="SM01091">
    <property type="entry name" value="CorC_HlyC"/>
    <property type="match status" value="1"/>
</dbReference>
<evidence type="ECO:0000256" key="5">
    <source>
        <dbReference type="ARBA" id="ARBA00022737"/>
    </source>
</evidence>
<evidence type="ECO:0000313" key="10">
    <source>
        <dbReference type="Proteomes" id="UP000536773"/>
    </source>
</evidence>
<evidence type="ECO:0000256" key="2">
    <source>
        <dbReference type="ARBA" id="ARBA00006337"/>
    </source>
</evidence>
<dbReference type="Gene3D" id="3.10.580.10">
    <property type="entry name" value="CBS-domain"/>
    <property type="match status" value="1"/>
</dbReference>
<dbReference type="PANTHER" id="PTHR43099">
    <property type="entry name" value="UPF0053 PROTEIN YRKA"/>
    <property type="match status" value="1"/>
</dbReference>
<dbReference type="Proteomes" id="UP000536773">
    <property type="component" value="Unassembled WGS sequence"/>
</dbReference>
<dbReference type="InterPro" id="IPR002550">
    <property type="entry name" value="CNNM"/>
</dbReference>
<dbReference type="InterPro" id="IPR016169">
    <property type="entry name" value="FAD-bd_PCMH_sub2"/>
</dbReference>